<dbReference type="EMBL" id="JASOOY020000009">
    <property type="protein sequence ID" value="MEO3716466.1"/>
    <property type="molecule type" value="Genomic_DNA"/>
</dbReference>
<reference evidence="3" key="2">
    <citation type="submission" date="2024-05" db="EMBL/GenBank/DDBJ databases">
        <authorList>
            <person name="Wolfe A."/>
        </authorList>
    </citation>
    <scope>NUCLEOTIDE SEQUENCE</scope>
    <source>
        <strain evidence="3">UMB1064</strain>
    </source>
</reference>
<sequence length="430" mass="47250">MSTSLLLILIVVLWLFVLAPLVVNTRKPIRRTSDALGKTRVLHRGGEELVTTRRRPSFKESDVRVTEEVDDSLETVDAQVDDDFDVSDVLIDDTVDEAADPAVVDGDIVYELEAADAEEETPQADDSATEEATAESSDRSDMDVSDNESADQSLQAVVDDEETESDSAVASAEGDVVRADESSSDVSVDVRRQFVDADDLMFEDAAESEAEPDSGAAAETVSADVEAVSADALSETEEAADTVDEQAELDATVENDSDHAVESTDDAVAVDDTLTEDDYAFAEKRRGRGGFDPISDAQYAETRFARRRRSVAGLAAFIAVTVIIAAFAGGWTWWIPLVGVGLMTLYLVNLRRTVRAEQELRARRIRRMKMARLGVRNREDDELGIPQRLRRPGAVVVELDDEDPDFADLAYTDYRFDDDDYDEMPQARVS</sequence>
<dbReference type="Proteomes" id="UP001223646">
    <property type="component" value="Unassembled WGS sequence"/>
</dbReference>
<gene>
    <name evidence="3" type="primary">glpR</name>
    <name evidence="3" type="ORF">QP460_002515</name>
</gene>
<proteinExistence type="predicted"/>
<feature type="transmembrane region" description="Helical" evidence="2">
    <location>
        <begin position="334"/>
        <end position="354"/>
    </location>
</feature>
<keyword evidence="3" id="KW-0675">Receptor</keyword>
<feature type="transmembrane region" description="Helical" evidence="2">
    <location>
        <begin position="311"/>
        <end position="328"/>
    </location>
</feature>
<evidence type="ECO:0000313" key="3">
    <source>
        <dbReference type="EMBL" id="MEO3716466.1"/>
    </source>
</evidence>
<evidence type="ECO:0000256" key="2">
    <source>
        <dbReference type="SAM" id="Phobius"/>
    </source>
</evidence>
<name>A0AAW9SSD8_CORAY</name>
<dbReference type="RefSeq" id="WP_347658225.1">
    <property type="nucleotide sequence ID" value="NZ_JASOOY020000009.1"/>
</dbReference>
<dbReference type="NCBIfam" id="NF045516">
    <property type="entry name" value="GlpR"/>
    <property type="match status" value="1"/>
</dbReference>
<comment type="caution">
    <text evidence="3">The sequence shown here is derived from an EMBL/GenBank/DDBJ whole genome shotgun (WGS) entry which is preliminary data.</text>
</comment>
<feature type="compositionally biased region" description="Acidic residues" evidence="1">
    <location>
        <begin position="115"/>
        <end position="133"/>
    </location>
</feature>
<feature type="transmembrane region" description="Helical" evidence="2">
    <location>
        <begin position="6"/>
        <end position="23"/>
    </location>
</feature>
<evidence type="ECO:0000313" key="4">
    <source>
        <dbReference type="Proteomes" id="UP001223646"/>
    </source>
</evidence>
<organism evidence="3 4">
    <name type="scientific">Corynebacterium amycolatum</name>
    <dbReference type="NCBI Taxonomy" id="43765"/>
    <lineage>
        <taxon>Bacteria</taxon>
        <taxon>Bacillati</taxon>
        <taxon>Actinomycetota</taxon>
        <taxon>Actinomycetes</taxon>
        <taxon>Mycobacteriales</taxon>
        <taxon>Corynebacteriaceae</taxon>
        <taxon>Corynebacterium</taxon>
    </lineage>
</organism>
<dbReference type="AlphaFoldDB" id="A0AAW9SSD8"/>
<keyword evidence="2" id="KW-1133">Transmembrane helix</keyword>
<dbReference type="InterPro" id="IPR053779">
    <property type="entry name" value="GlpR"/>
</dbReference>
<evidence type="ECO:0000256" key="1">
    <source>
        <dbReference type="SAM" id="MobiDB-lite"/>
    </source>
</evidence>
<reference evidence="3" key="1">
    <citation type="submission" date="2023-05" db="EMBL/GenBank/DDBJ databases">
        <authorList>
            <person name="Du J."/>
        </authorList>
    </citation>
    <scope>NUCLEOTIDE SEQUENCE</scope>
    <source>
        <strain evidence="3">UMB1064</strain>
    </source>
</reference>
<accession>A0AAW9SSD8</accession>
<feature type="region of interest" description="Disordered" evidence="1">
    <location>
        <begin position="115"/>
        <end position="186"/>
    </location>
</feature>
<keyword evidence="2" id="KW-0472">Membrane</keyword>
<keyword evidence="2" id="KW-0812">Transmembrane</keyword>
<protein>
    <submittedName>
        <fullName evidence="3">Gephyrin-like molybdotransferase receptor GlpR</fullName>
    </submittedName>
</protein>